<comment type="caution">
    <text evidence="3">The sequence shown here is derived from an EMBL/GenBank/DDBJ whole genome shotgun (WGS) entry which is preliminary data.</text>
</comment>
<dbReference type="Pfam" id="PF03787">
    <property type="entry name" value="RAMPs"/>
    <property type="match status" value="1"/>
</dbReference>
<dbReference type="InterPro" id="IPR052216">
    <property type="entry name" value="CRISPR_Csm3_endoribonuclease"/>
</dbReference>
<dbReference type="OrthoDB" id="482771at2"/>
<sequence length="814" mass="93514">MLQVEIITNSALMLGSGTGRGSFIDSDIVFDEYGLPLFPGRRFKGLLRESAEEVIEMLTKCGSNSFFAEDILEIVFGTSTSMAGIRVNDLYLTDSQNTGYETLVQWLRYIRQEYPQLINKDAVINALTHVRQQTAISEEGFAKENSLRTMRVLKSGNKFVGVIEVLREERRAEIEALLALACSNLRKVGSGRNRGWGEIECHLYNNDGTNLNKQVIEKLKDYQNHKTLFFEKNSENKNRNIFDLNLELSGQSTEPAVLKYRITNLAPLLFTSPDGDEKMVCTLSYIPGAALHGYYANRLNREGKLDSNSAHKNKLFRRWFLEGKLRFTNAYPVCKTCNHPLYPTPLFFYTDKQEIRPYNLLEDFEEDKEIREDADKTVGGYCAIIGNELHKHEPGNELHKHEPEKVINFHLMRNNEANDSNVRIKGNVQEGGIFHYEAIKPGQEFHGYICGDKAELELFRDMFARDNNIRLGRSLNTQYGVARIEFNELEVGPHSIGKAFMLNDDEGYYTVDLNGRILLYLSSPLILINNQGFYTTDERDLVRYLQTKLDITNIKIKKSFARVETRQSFVSHLKIYEPGFRCYLAGSAFLLELCDTDGKLIKIDKDLQSKLNRLMIEGIGEKCHLGYGRVEFYTQFPKVNRYYRLDDSSRKFVKPEGSIPALIQEMLKAIYCDNLQRIVVAAAAKRSKEYYSGNKSIRLSSNLLGRLETICRNSKNAKDFAEKIEKLRETAREPLEKMCLCNKRLYDDLIGLKLETICPQYVQSDHVKLLEKMAEFVGIAVTPDYKVFWRVFFQTMRKLQKRERIKEGGGESSV</sequence>
<dbReference type="CDD" id="cd09726">
    <property type="entry name" value="RAMP_I_III"/>
    <property type="match status" value="1"/>
</dbReference>
<dbReference type="Proteomes" id="UP000239720">
    <property type="component" value="Unassembled WGS sequence"/>
</dbReference>
<dbReference type="AlphaFoldDB" id="A0A2S8R6X9"/>
<keyword evidence="1" id="KW-0051">Antiviral defense</keyword>
<feature type="domain" description="CRISPR type III-associated protein" evidence="2">
    <location>
        <begin position="9"/>
        <end position="200"/>
    </location>
</feature>
<evidence type="ECO:0000256" key="1">
    <source>
        <dbReference type="ARBA" id="ARBA00023118"/>
    </source>
</evidence>
<organism evidence="3 4">
    <name type="scientific">Acetivibrio saccincola</name>
    <dbReference type="NCBI Taxonomy" id="1677857"/>
    <lineage>
        <taxon>Bacteria</taxon>
        <taxon>Bacillati</taxon>
        <taxon>Bacillota</taxon>
        <taxon>Clostridia</taxon>
        <taxon>Eubacteriales</taxon>
        <taxon>Oscillospiraceae</taxon>
        <taxon>Acetivibrio</taxon>
    </lineage>
</organism>
<dbReference type="GO" id="GO:0051607">
    <property type="term" value="P:defense response to virus"/>
    <property type="evidence" value="ECO:0007669"/>
    <property type="project" value="UniProtKB-KW"/>
</dbReference>
<evidence type="ECO:0000259" key="2">
    <source>
        <dbReference type="Pfam" id="PF03787"/>
    </source>
</evidence>
<dbReference type="PANTHER" id="PTHR35579:SF3">
    <property type="entry name" value="CRISPR SYSTEM CMS ENDORIBONUCLEASE CSM3"/>
    <property type="match status" value="1"/>
</dbReference>
<dbReference type="PANTHER" id="PTHR35579">
    <property type="entry name" value="CRISPR SYSTEM CMS ENDORIBONUCLEASE CSM3"/>
    <property type="match status" value="1"/>
</dbReference>
<reference evidence="3 4" key="1">
    <citation type="journal article" date="2018" name="Syst. Appl. Microbiol.">
        <title>Characterization and high-quality draft genome sequence of Herbivorax saccincola A7, an anaerobic, alkaliphilic, thermophilic, cellulolytic, and xylanolytic bacterium.</title>
        <authorList>
            <person name="Aikawa S."/>
            <person name="Baramee S."/>
            <person name="Sermsathanaswadi J."/>
            <person name="Thianheng P."/>
            <person name="Tachaapaikoon C."/>
            <person name="Shikata A."/>
            <person name="Waeonukul R."/>
            <person name="Pason P."/>
            <person name="Ratanakhanokchai K."/>
            <person name="Kosugi A."/>
        </authorList>
    </citation>
    <scope>NUCLEOTIDE SEQUENCE [LARGE SCALE GENOMIC DNA]</scope>
    <source>
        <strain evidence="3 4">A7</strain>
    </source>
</reference>
<proteinExistence type="predicted"/>
<gene>
    <name evidence="3" type="ORF">B9R14_01375</name>
</gene>
<evidence type="ECO:0000313" key="4">
    <source>
        <dbReference type="Proteomes" id="UP000239720"/>
    </source>
</evidence>
<accession>A0A2S8R6X9</accession>
<protein>
    <recommendedName>
        <fullName evidence="2">CRISPR type III-associated protein domain-containing protein</fullName>
    </recommendedName>
</protein>
<dbReference type="EMBL" id="NEMB01000003">
    <property type="protein sequence ID" value="PQQ65548.1"/>
    <property type="molecule type" value="Genomic_DNA"/>
</dbReference>
<dbReference type="InterPro" id="IPR005537">
    <property type="entry name" value="RAMP_III_fam"/>
</dbReference>
<dbReference type="RefSeq" id="WP_105367440.1">
    <property type="nucleotide sequence ID" value="NZ_NEMB01000003.1"/>
</dbReference>
<evidence type="ECO:0000313" key="3">
    <source>
        <dbReference type="EMBL" id="PQQ65548.1"/>
    </source>
</evidence>
<name>A0A2S8R6X9_9FIRM</name>